<protein>
    <submittedName>
        <fullName evidence="2">Uncharacterized protein</fullName>
    </submittedName>
</protein>
<evidence type="ECO:0000313" key="2">
    <source>
        <dbReference type="EMBL" id="CAD7643815.1"/>
    </source>
</evidence>
<organism evidence="2">
    <name type="scientific">Oppiella nova</name>
    <dbReference type="NCBI Taxonomy" id="334625"/>
    <lineage>
        <taxon>Eukaryota</taxon>
        <taxon>Metazoa</taxon>
        <taxon>Ecdysozoa</taxon>
        <taxon>Arthropoda</taxon>
        <taxon>Chelicerata</taxon>
        <taxon>Arachnida</taxon>
        <taxon>Acari</taxon>
        <taxon>Acariformes</taxon>
        <taxon>Sarcoptiformes</taxon>
        <taxon>Oribatida</taxon>
        <taxon>Brachypylina</taxon>
        <taxon>Oppioidea</taxon>
        <taxon>Oppiidae</taxon>
        <taxon>Oppiella</taxon>
    </lineage>
</organism>
<dbReference type="AlphaFoldDB" id="A0A7R9LLP7"/>
<evidence type="ECO:0000313" key="3">
    <source>
        <dbReference type="Proteomes" id="UP000728032"/>
    </source>
</evidence>
<evidence type="ECO:0000256" key="1">
    <source>
        <dbReference type="SAM" id="SignalP"/>
    </source>
</evidence>
<feature type="signal peptide" evidence="1">
    <location>
        <begin position="1"/>
        <end position="16"/>
    </location>
</feature>
<dbReference type="EMBL" id="OC916298">
    <property type="protein sequence ID" value="CAD7643815.1"/>
    <property type="molecule type" value="Genomic_DNA"/>
</dbReference>
<sequence>MKVLAILMLFAMVALAYSVPWAGYGGYGRFGSAYGYKIAHPLYSVSHYGYAPVHGYLGGHGGYGGYGGHGIGYGGHGYGYGGYGKGWCLSDQYMDYEYERSPYHDEHPGHGYYPLYRYGHHPHSGYGHYPHHGGYNRK</sequence>
<reference evidence="2" key="1">
    <citation type="submission" date="2020-11" db="EMBL/GenBank/DDBJ databases">
        <authorList>
            <person name="Tran Van P."/>
        </authorList>
    </citation>
    <scope>NUCLEOTIDE SEQUENCE</scope>
</reference>
<keyword evidence="1" id="KW-0732">Signal</keyword>
<dbReference type="EMBL" id="CAJPVJ010001473">
    <property type="protein sequence ID" value="CAG2164787.1"/>
    <property type="molecule type" value="Genomic_DNA"/>
</dbReference>
<name>A0A7R9LLP7_9ACAR</name>
<feature type="chain" id="PRO_5036211227" evidence="1">
    <location>
        <begin position="17"/>
        <end position="138"/>
    </location>
</feature>
<gene>
    <name evidence="2" type="ORF">ONB1V03_LOCUS4336</name>
</gene>
<accession>A0A7R9LLP7</accession>
<proteinExistence type="predicted"/>
<dbReference type="Proteomes" id="UP000728032">
    <property type="component" value="Unassembled WGS sequence"/>
</dbReference>
<keyword evidence="3" id="KW-1185">Reference proteome</keyword>